<evidence type="ECO:0000256" key="5">
    <source>
        <dbReference type="ARBA" id="ARBA00022825"/>
    </source>
</evidence>
<evidence type="ECO:0000256" key="1">
    <source>
        <dbReference type="ARBA" id="ARBA00010233"/>
    </source>
</evidence>
<dbReference type="eggNOG" id="COG1619">
    <property type="taxonomic scope" value="Bacteria"/>
</dbReference>
<comment type="caution">
    <text evidence="8">The sequence shown here is derived from an EMBL/GenBank/DDBJ whole genome shotgun (WGS) entry which is preliminary data.</text>
</comment>
<keyword evidence="3" id="KW-0645">Protease</keyword>
<dbReference type="Gene3D" id="3.40.50.10740">
    <property type="entry name" value="Class I glutamine amidotransferase-like"/>
    <property type="match status" value="1"/>
</dbReference>
<dbReference type="EMBL" id="AZDU01000037">
    <property type="protein sequence ID" value="KRL00694.1"/>
    <property type="molecule type" value="Genomic_DNA"/>
</dbReference>
<dbReference type="InterPro" id="IPR027478">
    <property type="entry name" value="LdcA_N"/>
</dbReference>
<name>A0A0R1LYD2_9LACO</name>
<dbReference type="Gene3D" id="3.50.30.60">
    <property type="entry name" value="LD-carboxypeptidase A C-terminal domain-like"/>
    <property type="match status" value="1"/>
</dbReference>
<protein>
    <submittedName>
        <fullName evidence="8">Muramoyltetrapeptide carboxypeptidase</fullName>
    </submittedName>
</protein>
<dbReference type="InterPro" id="IPR040449">
    <property type="entry name" value="Peptidase_S66_N"/>
</dbReference>
<evidence type="ECO:0000313" key="8">
    <source>
        <dbReference type="EMBL" id="KRL00694.1"/>
    </source>
</evidence>
<dbReference type="InterPro" id="IPR003507">
    <property type="entry name" value="S66_fam"/>
</dbReference>
<dbReference type="Proteomes" id="UP000051074">
    <property type="component" value="Unassembled WGS sequence"/>
</dbReference>
<reference evidence="8 9" key="1">
    <citation type="journal article" date="2015" name="Genome Announc.">
        <title>Expanding the biotechnology potential of lactobacilli through comparative genomics of 213 strains and associated genera.</title>
        <authorList>
            <person name="Sun Z."/>
            <person name="Harris H.M."/>
            <person name="McCann A."/>
            <person name="Guo C."/>
            <person name="Argimon S."/>
            <person name="Zhang W."/>
            <person name="Yang X."/>
            <person name="Jeffery I.B."/>
            <person name="Cooney J.C."/>
            <person name="Kagawa T.F."/>
            <person name="Liu W."/>
            <person name="Song Y."/>
            <person name="Salvetti E."/>
            <person name="Wrobel A."/>
            <person name="Rasinkangas P."/>
            <person name="Parkhill J."/>
            <person name="Rea M.C."/>
            <person name="O'Sullivan O."/>
            <person name="Ritari J."/>
            <person name="Douillard F.P."/>
            <person name="Paul Ross R."/>
            <person name="Yang R."/>
            <person name="Briner A.E."/>
            <person name="Felis G.E."/>
            <person name="de Vos W.M."/>
            <person name="Barrangou R."/>
            <person name="Klaenhammer T.R."/>
            <person name="Caufield P.W."/>
            <person name="Cui Y."/>
            <person name="Zhang H."/>
            <person name="O'Toole P.W."/>
        </authorList>
    </citation>
    <scope>NUCLEOTIDE SEQUENCE [LARGE SCALE GENOMIC DNA]</scope>
    <source>
        <strain evidence="8 9">DSM 19284</strain>
    </source>
</reference>
<dbReference type="GO" id="GO:0006508">
    <property type="term" value="P:proteolysis"/>
    <property type="evidence" value="ECO:0007669"/>
    <property type="project" value="UniProtKB-KW"/>
</dbReference>
<evidence type="ECO:0000256" key="2">
    <source>
        <dbReference type="ARBA" id="ARBA00022645"/>
    </source>
</evidence>
<accession>A0A0R1LYD2</accession>
<dbReference type="InterPro" id="IPR040921">
    <property type="entry name" value="Peptidase_S66C"/>
</dbReference>
<dbReference type="InterPro" id="IPR027461">
    <property type="entry name" value="Carboxypeptidase_A_C_sf"/>
</dbReference>
<gene>
    <name evidence="8" type="ORF">FC20_GL001164</name>
</gene>
<dbReference type="STRING" id="1293597.FC20_GL001164"/>
<feature type="domain" description="LD-carboxypeptidase N-terminal" evidence="6">
    <location>
        <begin position="13"/>
        <end position="121"/>
    </location>
</feature>
<dbReference type="SUPFAM" id="SSF141986">
    <property type="entry name" value="LD-carboxypeptidase A C-terminal domain-like"/>
    <property type="match status" value="1"/>
</dbReference>
<dbReference type="PATRIC" id="fig|1293597.4.peg.1248"/>
<proteinExistence type="inferred from homology"/>
<keyword evidence="5" id="KW-0720">Serine protease</keyword>
<keyword evidence="2 8" id="KW-0121">Carboxypeptidase</keyword>
<dbReference type="AlphaFoldDB" id="A0A0R1LYD2"/>
<dbReference type="GO" id="GO:0004180">
    <property type="term" value="F:carboxypeptidase activity"/>
    <property type="evidence" value="ECO:0007669"/>
    <property type="project" value="UniProtKB-KW"/>
</dbReference>
<dbReference type="PANTHER" id="PTHR30237:SF2">
    <property type="entry name" value="MUREIN TETRAPEPTIDE CARBOXYPEPTIDASE"/>
    <property type="match status" value="1"/>
</dbReference>
<evidence type="ECO:0000256" key="3">
    <source>
        <dbReference type="ARBA" id="ARBA00022670"/>
    </source>
</evidence>
<dbReference type="Pfam" id="PF02016">
    <property type="entry name" value="Peptidase_S66"/>
    <property type="match status" value="1"/>
</dbReference>
<keyword evidence="9" id="KW-1185">Reference proteome</keyword>
<dbReference type="Pfam" id="PF17676">
    <property type="entry name" value="Peptidase_S66C"/>
    <property type="match status" value="1"/>
</dbReference>
<organism evidence="8 9">
    <name type="scientific">Lactobacillus equicursoris DSM 19284 = JCM 14600 = CIP 110162</name>
    <dbReference type="NCBI Taxonomy" id="1293597"/>
    <lineage>
        <taxon>Bacteria</taxon>
        <taxon>Bacillati</taxon>
        <taxon>Bacillota</taxon>
        <taxon>Bacilli</taxon>
        <taxon>Lactobacillales</taxon>
        <taxon>Lactobacillaceae</taxon>
        <taxon>Lactobacillus</taxon>
    </lineage>
</organism>
<evidence type="ECO:0000259" key="7">
    <source>
        <dbReference type="Pfam" id="PF17676"/>
    </source>
</evidence>
<sequence>MFLQEGEKMTKAAIVGCSNPLKKGYLPTVDKLADLLSGYGLEVEVSRYLTDTPPGLGKRRAKELTGFFNDPEVKHLFDISGGDLANTVLGNLDLAQIKDSQATFYGYSDLTTILTALAKNGNKAVNFQVRNCLDNPDLVESGYLQKVLDGQISTADLDVTFVRGTGMQGPVYGGNLRCLLKLAGTKNWPDLNGAILLLEGLHGKPELITSLLEQCREMGLFDQVNGILLGTFSELENMGQENVVVDYLEEVTPENLPIAKTPFVGHKTSAHAIRLGIPVEF</sequence>
<keyword evidence="4" id="KW-0378">Hydrolase</keyword>
<dbReference type="GO" id="GO:0008236">
    <property type="term" value="F:serine-type peptidase activity"/>
    <property type="evidence" value="ECO:0007669"/>
    <property type="project" value="UniProtKB-KW"/>
</dbReference>
<evidence type="ECO:0000256" key="4">
    <source>
        <dbReference type="ARBA" id="ARBA00022801"/>
    </source>
</evidence>
<evidence type="ECO:0000313" key="9">
    <source>
        <dbReference type="Proteomes" id="UP000051074"/>
    </source>
</evidence>
<dbReference type="InterPro" id="IPR029062">
    <property type="entry name" value="Class_I_gatase-like"/>
</dbReference>
<feature type="domain" description="LD-carboxypeptidase C-terminal" evidence="7">
    <location>
        <begin position="168"/>
        <end position="280"/>
    </location>
</feature>
<dbReference type="PANTHER" id="PTHR30237">
    <property type="entry name" value="MURAMOYLTETRAPEPTIDE CARBOXYPEPTIDASE"/>
    <property type="match status" value="1"/>
</dbReference>
<comment type="similarity">
    <text evidence="1">Belongs to the peptidase S66 family.</text>
</comment>
<evidence type="ECO:0000259" key="6">
    <source>
        <dbReference type="Pfam" id="PF02016"/>
    </source>
</evidence>
<dbReference type="SUPFAM" id="SSF52317">
    <property type="entry name" value="Class I glutamine amidotransferase-like"/>
    <property type="match status" value="1"/>
</dbReference>